<evidence type="ECO:0000313" key="2">
    <source>
        <dbReference type="Proteomes" id="UP000218620"/>
    </source>
</evidence>
<accession>A0A2A3YXG4</accession>
<sequence length="106" mass="11622">MLGLGRFASMRATRATAQARTPMTVSRVNGRAIAAMVNADSVGCFGRSVKPRPITRARMAMMTPDRMVRPNRSRLNASQMEANVNPILVLAQHRRKTVRADAGDVE</sequence>
<dbReference type="AlphaFoldDB" id="A0A2A3YXG4"/>
<dbReference type="EMBL" id="NRGQ01000005">
    <property type="protein sequence ID" value="PCC43984.1"/>
    <property type="molecule type" value="Genomic_DNA"/>
</dbReference>
<evidence type="ECO:0000313" key="1">
    <source>
        <dbReference type="EMBL" id="PCC43984.1"/>
    </source>
</evidence>
<dbReference type="Proteomes" id="UP000218620">
    <property type="component" value="Unassembled WGS sequence"/>
</dbReference>
<reference evidence="1 2" key="1">
    <citation type="journal article" date="2017" name="Elife">
        <title>Extensive horizontal gene transfer in cheese-associated bacteria.</title>
        <authorList>
            <person name="Bonham K.S."/>
            <person name="Wolfe B.E."/>
            <person name="Dutton R.J."/>
        </authorList>
    </citation>
    <scope>NUCLEOTIDE SEQUENCE [LARGE SCALE GENOMIC DNA]</scope>
    <source>
        <strain evidence="1 2">962_8</strain>
    </source>
</reference>
<proteinExistence type="predicted"/>
<gene>
    <name evidence="1" type="ORF">CIK65_05200</name>
</gene>
<name>A0A2A3YXG4_BREAU</name>
<organism evidence="1 2">
    <name type="scientific">Brevibacterium aurantiacum</name>
    <dbReference type="NCBI Taxonomy" id="273384"/>
    <lineage>
        <taxon>Bacteria</taxon>
        <taxon>Bacillati</taxon>
        <taxon>Actinomycetota</taxon>
        <taxon>Actinomycetes</taxon>
        <taxon>Micrococcales</taxon>
        <taxon>Brevibacteriaceae</taxon>
        <taxon>Brevibacterium</taxon>
    </lineage>
</organism>
<comment type="caution">
    <text evidence="1">The sequence shown here is derived from an EMBL/GenBank/DDBJ whole genome shotgun (WGS) entry which is preliminary data.</text>
</comment>
<protein>
    <submittedName>
        <fullName evidence="1">Uncharacterized protein</fullName>
    </submittedName>
</protein>